<protein>
    <submittedName>
        <fullName evidence="1">Uncharacterized protein</fullName>
    </submittedName>
</protein>
<accession>A0A9X9Y9B0</accession>
<name>A0A9X9Y9B0_9BRAD</name>
<gene>
    <name evidence="1" type="ORF">J4G43_021185</name>
</gene>
<evidence type="ECO:0000313" key="2">
    <source>
        <dbReference type="Proteomes" id="UP000664702"/>
    </source>
</evidence>
<dbReference type="KEGG" id="bban:J4G43_021185"/>
<dbReference type="Proteomes" id="UP000664702">
    <property type="component" value="Chromosome"/>
</dbReference>
<dbReference type="EMBL" id="CP086136">
    <property type="protein sequence ID" value="UEM16504.1"/>
    <property type="molecule type" value="Genomic_DNA"/>
</dbReference>
<sequence length="95" mass="10427">MAARDQDQRVAVRGGLRQRLRGDDAAGARTVVDHRLLAPGLRQRLAERTREHVDGAARRIGHKDMDRLARVIVGGLRGAAQQQTGTEHQTADCLV</sequence>
<evidence type="ECO:0000313" key="1">
    <source>
        <dbReference type="EMBL" id="UEM16504.1"/>
    </source>
</evidence>
<proteinExistence type="predicted"/>
<reference evidence="1 2" key="1">
    <citation type="journal article" date="2022" name="Int. J. Syst. Evol. Microbiol.">
        <title>Strains of Bradyrhizobium barranii sp. nov. associated with legumes native to Canada are symbionts of soybeans and belong to different subspecies (subsp. barranii subsp. nov. and subsp. apii subsp. nov.) and symbiovars (sv. glycinearum and sv. septentrionale).</title>
        <authorList>
            <person name="Bromfield E.S.P."/>
            <person name="Cloutier S."/>
            <person name="Wasai-Hara S."/>
            <person name="Minamisawa K."/>
        </authorList>
    </citation>
    <scope>NUCLEOTIDE SEQUENCE [LARGE SCALE GENOMIC DNA]</scope>
    <source>
        <strain evidence="1 2">144S4</strain>
    </source>
</reference>
<organism evidence="1 2">
    <name type="scientific">Bradyrhizobium barranii subsp. barranii</name>
    <dbReference type="NCBI Taxonomy" id="2823807"/>
    <lineage>
        <taxon>Bacteria</taxon>
        <taxon>Pseudomonadati</taxon>
        <taxon>Pseudomonadota</taxon>
        <taxon>Alphaproteobacteria</taxon>
        <taxon>Hyphomicrobiales</taxon>
        <taxon>Nitrobacteraceae</taxon>
        <taxon>Bradyrhizobium</taxon>
        <taxon>Bradyrhizobium barranii</taxon>
    </lineage>
</organism>
<dbReference type="AlphaFoldDB" id="A0A9X9Y9B0"/>